<dbReference type="Gramene" id="RZC68485">
    <property type="protein sequence ID" value="RZC68485"/>
    <property type="gene ID" value="C5167_031748"/>
</dbReference>
<gene>
    <name evidence="1" type="ORF">C5167_031748</name>
</gene>
<dbReference type="EMBL" id="CM010721">
    <property type="protein sequence ID" value="RZC68485.1"/>
    <property type="molecule type" value="Genomic_DNA"/>
</dbReference>
<keyword evidence="2" id="KW-1185">Reference proteome</keyword>
<evidence type="ECO:0000313" key="1">
    <source>
        <dbReference type="EMBL" id="RZC68485.1"/>
    </source>
</evidence>
<accession>A0A4Y7K915</accession>
<evidence type="ECO:0000313" key="2">
    <source>
        <dbReference type="Proteomes" id="UP000316621"/>
    </source>
</evidence>
<sequence length="69" mass="8213">MIILPVSFIGRRGRKKTVEMKLTLYSFSTVDEVIRKVMLNLDMSMKLMNNKRMIYGEESYGREQRMNYA</sequence>
<organism evidence="1 2">
    <name type="scientific">Papaver somniferum</name>
    <name type="common">Opium poppy</name>
    <dbReference type="NCBI Taxonomy" id="3469"/>
    <lineage>
        <taxon>Eukaryota</taxon>
        <taxon>Viridiplantae</taxon>
        <taxon>Streptophyta</taxon>
        <taxon>Embryophyta</taxon>
        <taxon>Tracheophyta</taxon>
        <taxon>Spermatophyta</taxon>
        <taxon>Magnoliopsida</taxon>
        <taxon>Ranunculales</taxon>
        <taxon>Papaveraceae</taxon>
        <taxon>Papaveroideae</taxon>
        <taxon>Papaver</taxon>
    </lineage>
</organism>
<reference evidence="1 2" key="1">
    <citation type="journal article" date="2018" name="Science">
        <title>The opium poppy genome and morphinan production.</title>
        <authorList>
            <person name="Guo L."/>
            <person name="Winzer T."/>
            <person name="Yang X."/>
            <person name="Li Y."/>
            <person name="Ning Z."/>
            <person name="He Z."/>
            <person name="Teodor R."/>
            <person name="Lu Y."/>
            <person name="Bowser T.A."/>
            <person name="Graham I.A."/>
            <person name="Ye K."/>
        </authorList>
    </citation>
    <scope>NUCLEOTIDE SEQUENCE [LARGE SCALE GENOMIC DNA]</scope>
    <source>
        <strain evidence="2">cv. HN1</strain>
        <tissue evidence="1">Leaves</tissue>
    </source>
</reference>
<name>A0A4Y7K915_PAPSO</name>
<dbReference type="AlphaFoldDB" id="A0A4Y7K915"/>
<protein>
    <submittedName>
        <fullName evidence="1">Uncharacterized protein</fullName>
    </submittedName>
</protein>
<proteinExistence type="predicted"/>
<dbReference type="Proteomes" id="UP000316621">
    <property type="component" value="Chromosome 7"/>
</dbReference>